<evidence type="ECO:0000313" key="2">
    <source>
        <dbReference type="EMBL" id="CAL4137226.1"/>
    </source>
</evidence>
<comment type="caution">
    <text evidence="2">The sequence shown here is derived from an EMBL/GenBank/DDBJ whole genome shotgun (WGS) entry which is preliminary data.</text>
</comment>
<dbReference type="Proteomes" id="UP001497623">
    <property type="component" value="Unassembled WGS sequence"/>
</dbReference>
<protein>
    <recommendedName>
        <fullName evidence="4">Troponin T</fullName>
    </recommendedName>
</protein>
<proteinExistence type="predicted"/>
<dbReference type="GO" id="GO:0005861">
    <property type="term" value="C:troponin complex"/>
    <property type="evidence" value="ECO:0007669"/>
    <property type="project" value="InterPro"/>
</dbReference>
<name>A0AAV2RSF7_MEGNR</name>
<dbReference type="InterPro" id="IPR038077">
    <property type="entry name" value="Troponin_sf"/>
</dbReference>
<keyword evidence="3" id="KW-1185">Reference proteome</keyword>
<evidence type="ECO:0000313" key="3">
    <source>
        <dbReference type="Proteomes" id="UP001497623"/>
    </source>
</evidence>
<dbReference type="SUPFAM" id="SSF90250">
    <property type="entry name" value="Troponin coil-coiled subunits"/>
    <property type="match status" value="1"/>
</dbReference>
<dbReference type="Pfam" id="PF00992">
    <property type="entry name" value="Troponin"/>
    <property type="match status" value="1"/>
</dbReference>
<organism evidence="2 3">
    <name type="scientific">Meganyctiphanes norvegica</name>
    <name type="common">Northern krill</name>
    <name type="synonym">Thysanopoda norvegica</name>
    <dbReference type="NCBI Taxonomy" id="48144"/>
    <lineage>
        <taxon>Eukaryota</taxon>
        <taxon>Metazoa</taxon>
        <taxon>Ecdysozoa</taxon>
        <taxon>Arthropoda</taxon>
        <taxon>Crustacea</taxon>
        <taxon>Multicrustacea</taxon>
        <taxon>Malacostraca</taxon>
        <taxon>Eumalacostraca</taxon>
        <taxon>Eucarida</taxon>
        <taxon>Euphausiacea</taxon>
        <taxon>Euphausiidae</taxon>
        <taxon>Meganyctiphanes</taxon>
    </lineage>
</organism>
<dbReference type="EMBL" id="CAXKWB010030173">
    <property type="protein sequence ID" value="CAL4137226.1"/>
    <property type="molecule type" value="Genomic_DNA"/>
</dbReference>
<keyword evidence="1" id="KW-0175">Coiled coil</keyword>
<evidence type="ECO:0008006" key="4">
    <source>
        <dbReference type="Google" id="ProtNLM"/>
    </source>
</evidence>
<dbReference type="AlphaFoldDB" id="A0AAV2RSF7"/>
<dbReference type="InterPro" id="IPR001978">
    <property type="entry name" value="Troponin"/>
</dbReference>
<dbReference type="Gene3D" id="1.20.5.350">
    <property type="match status" value="1"/>
</dbReference>
<accession>A0AAV2RSF7</accession>
<reference evidence="2 3" key="1">
    <citation type="submission" date="2024-05" db="EMBL/GenBank/DDBJ databases">
        <authorList>
            <person name="Wallberg A."/>
        </authorList>
    </citation>
    <scope>NUCLEOTIDE SEQUENCE [LARGE SCALE GENOMIC DNA]</scope>
</reference>
<sequence length="127" mass="15366">MEDTEDKKMNVEVLKEEMKKRQEEAEELKRQEAKRIEERRQAIADRCGESRNTDGLSDEQLKEIMNQHHERLFMCESQKYDLEQKVLRNQFEIDELYKHVYDLKGKFIKPKLNKVHHEFDDTAVQAK</sequence>
<feature type="coiled-coil region" evidence="1">
    <location>
        <begin position="1"/>
        <end position="41"/>
    </location>
</feature>
<evidence type="ECO:0000256" key="1">
    <source>
        <dbReference type="SAM" id="Coils"/>
    </source>
</evidence>
<gene>
    <name evidence="2" type="ORF">MNOR_LOCUS27976</name>
</gene>